<sequence>MADISVSIQAYAKLLLHAAKYPHCAVNGILLAEDSKNVKEKKQIKFIDSYCKSKGYVIGGYYQANEHLQDNDLNPIARHIGKKIHDYYPDACIFMIDNNRVNPESTRDVYKVFSMKDSADWKEVKNDTIDEDTRQTSAVLLEQEQFRYLTDFDNHLDNVANDWRNTQLNELISKCS</sequence>
<accession>A0ABY7EV04</accession>
<dbReference type="EMBL" id="CP111019">
    <property type="protein sequence ID" value="WAR12229.1"/>
    <property type="molecule type" value="Genomic_DNA"/>
</dbReference>
<proteinExistence type="predicted"/>
<protein>
    <submittedName>
        <fullName evidence="1">EMC8-like protein</fullName>
    </submittedName>
</protein>
<dbReference type="Pfam" id="PF03665">
    <property type="entry name" value="UPF0172"/>
    <property type="match status" value="2"/>
</dbReference>
<dbReference type="InterPro" id="IPR005366">
    <property type="entry name" value="EMC8/9"/>
</dbReference>
<name>A0ABY7EV04_MYAAR</name>
<dbReference type="Proteomes" id="UP001164746">
    <property type="component" value="Chromosome 8"/>
</dbReference>
<dbReference type="PANTHER" id="PTHR12941">
    <property type="entry name" value="ER MEMBRANE PROTEIN COMPLEX"/>
    <property type="match status" value="1"/>
</dbReference>
<reference evidence="1" key="1">
    <citation type="submission" date="2022-11" db="EMBL/GenBank/DDBJ databases">
        <title>Centuries of genome instability and evolution in soft-shell clam transmissible cancer (bioRxiv).</title>
        <authorList>
            <person name="Hart S.F.M."/>
            <person name="Yonemitsu M.A."/>
            <person name="Giersch R.M."/>
            <person name="Beal B.F."/>
            <person name="Arriagada G."/>
            <person name="Davis B.W."/>
            <person name="Ostrander E.A."/>
            <person name="Goff S.P."/>
            <person name="Metzger M.J."/>
        </authorList>
    </citation>
    <scope>NUCLEOTIDE SEQUENCE</scope>
    <source>
        <strain evidence="1">MELC-2E11</strain>
        <tissue evidence="1">Siphon/mantle</tissue>
    </source>
</reference>
<evidence type="ECO:0000313" key="2">
    <source>
        <dbReference type="Proteomes" id="UP001164746"/>
    </source>
</evidence>
<dbReference type="CDD" id="cd08060">
    <property type="entry name" value="MPN_UPF0172"/>
    <property type="match status" value="1"/>
</dbReference>
<dbReference type="PANTHER" id="PTHR12941:SF10">
    <property type="entry name" value="ER MEMBRANE PROTEIN COMPLEX SUBUNIT 8_9 HOMOLOG"/>
    <property type="match status" value="1"/>
</dbReference>
<organism evidence="1 2">
    <name type="scientific">Mya arenaria</name>
    <name type="common">Soft-shell clam</name>
    <dbReference type="NCBI Taxonomy" id="6604"/>
    <lineage>
        <taxon>Eukaryota</taxon>
        <taxon>Metazoa</taxon>
        <taxon>Spiralia</taxon>
        <taxon>Lophotrochozoa</taxon>
        <taxon>Mollusca</taxon>
        <taxon>Bivalvia</taxon>
        <taxon>Autobranchia</taxon>
        <taxon>Heteroconchia</taxon>
        <taxon>Euheterodonta</taxon>
        <taxon>Imparidentia</taxon>
        <taxon>Neoheterodontei</taxon>
        <taxon>Myida</taxon>
        <taxon>Myoidea</taxon>
        <taxon>Myidae</taxon>
        <taxon>Mya</taxon>
    </lineage>
</organism>
<gene>
    <name evidence="1" type="ORF">MAR_026409</name>
</gene>
<evidence type="ECO:0000313" key="1">
    <source>
        <dbReference type="EMBL" id="WAR12229.1"/>
    </source>
</evidence>
<keyword evidence="2" id="KW-1185">Reference proteome</keyword>